<accession>A0A367QXS5</accession>
<organism evidence="1 2">
    <name type="scientific">Nostoc minutum NIES-26</name>
    <dbReference type="NCBI Taxonomy" id="1844469"/>
    <lineage>
        <taxon>Bacteria</taxon>
        <taxon>Bacillati</taxon>
        <taxon>Cyanobacteriota</taxon>
        <taxon>Cyanophyceae</taxon>
        <taxon>Nostocales</taxon>
        <taxon>Nostocaceae</taxon>
        <taxon>Nostoc</taxon>
    </lineage>
</organism>
<protein>
    <recommendedName>
        <fullName evidence="3">DUF1830 domain-containing protein</fullName>
    </recommendedName>
</protein>
<sequence length="100" mass="11296">MLNSSPADSSTYILCCYVNVTNQIQVARISNIPGWYFERVVFPGQRLFFEAPQAAQMEFHTHVMASAVLSDRIPCERLQIDCGVDEQLVARHHLLVSSVK</sequence>
<evidence type="ECO:0000313" key="2">
    <source>
        <dbReference type="Proteomes" id="UP000252107"/>
    </source>
</evidence>
<dbReference type="InterPro" id="IPR014964">
    <property type="entry name" value="DUF1830"/>
</dbReference>
<name>A0A367QXS5_9NOSO</name>
<dbReference type="AlphaFoldDB" id="A0A367QXS5"/>
<dbReference type="EMBL" id="LXQD01000298">
    <property type="protein sequence ID" value="RCJ28480.1"/>
    <property type="molecule type" value="Genomic_DNA"/>
</dbReference>
<evidence type="ECO:0000313" key="1">
    <source>
        <dbReference type="EMBL" id="RCJ28480.1"/>
    </source>
</evidence>
<reference evidence="1" key="1">
    <citation type="submission" date="2016-04" db="EMBL/GenBank/DDBJ databases">
        <authorList>
            <person name="Tabuchi Yagui T.R."/>
        </authorList>
    </citation>
    <scope>NUCLEOTIDE SEQUENCE [LARGE SCALE GENOMIC DNA]</scope>
    <source>
        <strain evidence="1">NIES-26</strain>
    </source>
</reference>
<comment type="caution">
    <text evidence="1">The sequence shown here is derived from an EMBL/GenBank/DDBJ whole genome shotgun (WGS) entry which is preliminary data.</text>
</comment>
<evidence type="ECO:0008006" key="3">
    <source>
        <dbReference type="Google" id="ProtNLM"/>
    </source>
</evidence>
<keyword evidence="2" id="KW-1185">Reference proteome</keyword>
<proteinExistence type="predicted"/>
<dbReference type="Pfam" id="PF08865">
    <property type="entry name" value="DUF1830"/>
    <property type="match status" value="1"/>
</dbReference>
<dbReference type="Proteomes" id="UP000252107">
    <property type="component" value="Unassembled WGS sequence"/>
</dbReference>
<gene>
    <name evidence="1" type="ORF">A6770_23750</name>
</gene>